<keyword evidence="1" id="KW-0472">Membrane</keyword>
<keyword evidence="1" id="KW-1133">Transmembrane helix</keyword>
<gene>
    <name evidence="2" type="ordered locus">Emtol_0061</name>
</gene>
<evidence type="ECO:0000313" key="3">
    <source>
        <dbReference type="Proteomes" id="UP000002875"/>
    </source>
</evidence>
<dbReference type="InterPro" id="IPR011990">
    <property type="entry name" value="TPR-like_helical_dom_sf"/>
</dbReference>
<dbReference type="SUPFAM" id="SSF48452">
    <property type="entry name" value="TPR-like"/>
    <property type="match status" value="1"/>
</dbReference>
<accession>A0ABM5N8D0</accession>
<geneLocation type="plasmid" evidence="2 3">
    <name>pEMTOL03</name>
</geneLocation>
<name>A0ABM5N8D0_EMTOG</name>
<keyword evidence="3" id="KW-1185">Reference proteome</keyword>
<dbReference type="EMBL" id="CP002964">
    <property type="protein sequence ID" value="AFK05691.1"/>
    <property type="molecule type" value="Genomic_DNA"/>
</dbReference>
<sequence length="233" mass="26834">MKSNLEYIDDYFTDLMTESEKVIFNNRIKDNDNFAKEVAHYLQAKQLKNFERKQHFYELNKSLNKKSSLSIIKGIGSIAAAAILIFGLWTLFLKHEQTPQAYAQKYINEKLIFIDTDMSASQDTLSNAVELYNQKKYQAALDELELSGLNNPLVLEYVGLCNLQLGNYKLASDTFKVLAENQEIIQNKGLFYQAISLIKMNKVQEAKRIIDLIEKTPNAFGKKETLELKRLMD</sequence>
<organism evidence="2 3">
    <name type="scientific">Emticicia oligotrophica (strain DSM 17448 / CIP 109782 / MTCC 6937 / GPTSA100-15)</name>
    <dbReference type="NCBI Taxonomy" id="929562"/>
    <lineage>
        <taxon>Bacteria</taxon>
        <taxon>Pseudomonadati</taxon>
        <taxon>Bacteroidota</taxon>
        <taxon>Cytophagia</taxon>
        <taxon>Cytophagales</taxon>
        <taxon>Leadbetterellaceae</taxon>
        <taxon>Emticicia</taxon>
    </lineage>
</organism>
<protein>
    <recommendedName>
        <fullName evidence="4">Tetratricopeptide repeat protein</fullName>
    </recommendedName>
</protein>
<feature type="transmembrane region" description="Helical" evidence="1">
    <location>
        <begin position="71"/>
        <end position="92"/>
    </location>
</feature>
<reference evidence="2 3" key="1">
    <citation type="submission" date="2011-07" db="EMBL/GenBank/DDBJ databases">
        <title>The complete genome of plasmid 3 of Emticicia oligotrophica DSM 17448.</title>
        <authorList>
            <consortium name="US DOE Joint Genome Institute (JGI-PGF)"/>
            <person name="Lucas S."/>
            <person name="Han J."/>
            <person name="Lapidus A."/>
            <person name="Bruce D."/>
            <person name="Goodwin L."/>
            <person name="Pitluck S."/>
            <person name="Peters L."/>
            <person name="Kyrpides N."/>
            <person name="Mavromatis K."/>
            <person name="Ivanova N."/>
            <person name="Ovchinnikova G."/>
            <person name="Teshima H."/>
            <person name="Detter J.C."/>
            <person name="Tapia R."/>
            <person name="Han C."/>
            <person name="Land M."/>
            <person name="Hauser L."/>
            <person name="Markowitz V."/>
            <person name="Cheng J.-F."/>
            <person name="Hugenholtz P."/>
            <person name="Woyke T."/>
            <person name="Wu D."/>
            <person name="Tindall B."/>
            <person name="Pomrenke H."/>
            <person name="Brambilla E."/>
            <person name="Klenk H.-P."/>
            <person name="Eisen J.A."/>
        </authorList>
    </citation>
    <scope>NUCLEOTIDE SEQUENCE [LARGE SCALE GENOMIC DNA]</scope>
    <source>
        <strain evidence="3">DSM 17448 / GPTSA100-15</strain>
        <plasmid evidence="2 3">pEMTOL03</plasmid>
    </source>
</reference>
<keyword evidence="2" id="KW-0614">Plasmid</keyword>
<proteinExistence type="predicted"/>
<keyword evidence="1" id="KW-0812">Transmembrane</keyword>
<evidence type="ECO:0000256" key="1">
    <source>
        <dbReference type="SAM" id="Phobius"/>
    </source>
</evidence>
<evidence type="ECO:0000313" key="2">
    <source>
        <dbReference type="EMBL" id="AFK05691.1"/>
    </source>
</evidence>
<dbReference type="RefSeq" id="WP_015026357.1">
    <property type="nucleotide sequence ID" value="NC_018743.1"/>
</dbReference>
<evidence type="ECO:0008006" key="4">
    <source>
        <dbReference type="Google" id="ProtNLM"/>
    </source>
</evidence>
<dbReference type="Proteomes" id="UP000002875">
    <property type="component" value="Plasmid pEMTOL03"/>
</dbReference>
<dbReference type="Gene3D" id="1.25.40.10">
    <property type="entry name" value="Tetratricopeptide repeat domain"/>
    <property type="match status" value="1"/>
</dbReference>